<dbReference type="PANTHER" id="PTHR32322">
    <property type="entry name" value="INNER MEMBRANE TRANSPORTER"/>
    <property type="match status" value="1"/>
</dbReference>
<dbReference type="AlphaFoldDB" id="S4XNP8"/>
<evidence type="ECO:0000313" key="9">
    <source>
        <dbReference type="EMBL" id="AGP34011.1"/>
    </source>
</evidence>
<dbReference type="PATRIC" id="fig|1254432.3.peg.1243"/>
<dbReference type="HOGENOM" id="CLU_033863_4_1_7"/>
<dbReference type="KEGG" id="scu:SCE1572_05565"/>
<dbReference type="eggNOG" id="COG0697">
    <property type="taxonomic scope" value="Bacteria"/>
</dbReference>
<feature type="compositionally biased region" description="Pro residues" evidence="6">
    <location>
        <begin position="301"/>
        <end position="314"/>
    </location>
</feature>
<dbReference type="PANTHER" id="PTHR32322:SF2">
    <property type="entry name" value="EAMA DOMAIN-CONTAINING PROTEIN"/>
    <property type="match status" value="1"/>
</dbReference>
<feature type="region of interest" description="Disordered" evidence="6">
    <location>
        <begin position="301"/>
        <end position="346"/>
    </location>
</feature>
<keyword evidence="5 7" id="KW-0472">Membrane</keyword>
<feature type="transmembrane region" description="Helical" evidence="7">
    <location>
        <begin position="141"/>
        <end position="158"/>
    </location>
</feature>
<dbReference type="InterPro" id="IPR050638">
    <property type="entry name" value="AA-Vitamin_Transporters"/>
</dbReference>
<feature type="transmembrane region" description="Helical" evidence="7">
    <location>
        <begin position="277"/>
        <end position="298"/>
    </location>
</feature>
<evidence type="ECO:0000256" key="3">
    <source>
        <dbReference type="ARBA" id="ARBA00022692"/>
    </source>
</evidence>
<dbReference type="Pfam" id="PF00892">
    <property type="entry name" value="EamA"/>
    <property type="match status" value="2"/>
</dbReference>
<comment type="subcellular location">
    <subcellularLocation>
        <location evidence="1">Membrane</location>
        <topology evidence="1">Multi-pass membrane protein</topology>
    </subcellularLocation>
</comment>
<feature type="domain" description="EamA" evidence="8">
    <location>
        <begin position="22"/>
        <end position="154"/>
    </location>
</feature>
<feature type="transmembrane region" description="Helical" evidence="7">
    <location>
        <begin position="47"/>
        <end position="71"/>
    </location>
</feature>
<feature type="transmembrane region" description="Helical" evidence="7">
    <location>
        <begin position="192"/>
        <end position="213"/>
    </location>
</feature>
<sequence length="346" mass="35037">MPTSDPSKPPGERRASAGIHAALFFATFAFASLSVEGKLAMSPPHDVSPAALAMARFLGGAVVFAGAHLSLRTPRVARPADALHLAVLAFFGVVCNQALFLVGLRITSAVSATLLIAMIPVFTAAIAALTGREPLSRRAGAGTAVALFGAAMLTGFAVPRLGDSFALVYALSTAVYVIYAKSALQRLGTVTVMAWVFGWGTLMFAPIGGAALVHEAPSWSLPAALLVAFCVLVPTVMAYAVNAWVLRRASPTLVAIYVFLRPPLAALLAWIQLGEAVSARTAAAGFVLLAGVTIVATAPSPPAAAQPAPPPPPDGGALAPSTGLPLLAANGGAPSPQPARGGSIKA</sequence>
<evidence type="ECO:0000259" key="8">
    <source>
        <dbReference type="Pfam" id="PF00892"/>
    </source>
</evidence>
<dbReference type="EMBL" id="CP003969">
    <property type="protein sequence ID" value="AGP34011.1"/>
    <property type="molecule type" value="Genomic_DNA"/>
</dbReference>
<evidence type="ECO:0000256" key="1">
    <source>
        <dbReference type="ARBA" id="ARBA00004141"/>
    </source>
</evidence>
<name>S4XNP8_SORCE</name>
<evidence type="ECO:0000256" key="5">
    <source>
        <dbReference type="ARBA" id="ARBA00023136"/>
    </source>
</evidence>
<dbReference type="InterPro" id="IPR037185">
    <property type="entry name" value="EmrE-like"/>
</dbReference>
<evidence type="ECO:0000256" key="7">
    <source>
        <dbReference type="SAM" id="Phobius"/>
    </source>
</evidence>
<feature type="transmembrane region" description="Helical" evidence="7">
    <location>
        <begin position="83"/>
        <end position="103"/>
    </location>
</feature>
<feature type="transmembrane region" description="Helical" evidence="7">
    <location>
        <begin position="109"/>
        <end position="129"/>
    </location>
</feature>
<proteinExistence type="inferred from homology"/>
<comment type="similarity">
    <text evidence="2">Belongs to the EamA transporter family.</text>
</comment>
<dbReference type="STRING" id="1254432.SCE1572_05565"/>
<dbReference type="RefSeq" id="WP_020733106.1">
    <property type="nucleotide sequence ID" value="NC_021658.1"/>
</dbReference>
<reference evidence="9 10" key="1">
    <citation type="journal article" date="2013" name="Sci. Rep.">
        <title>Extraordinary expansion of a Sorangium cellulosum genome from an alkaline milieu.</title>
        <authorList>
            <person name="Han K."/>
            <person name="Li Z.F."/>
            <person name="Peng R."/>
            <person name="Zhu L.P."/>
            <person name="Zhou T."/>
            <person name="Wang L.G."/>
            <person name="Li S.G."/>
            <person name="Zhang X.B."/>
            <person name="Hu W."/>
            <person name="Wu Z.H."/>
            <person name="Qin N."/>
            <person name="Li Y.Z."/>
        </authorList>
    </citation>
    <scope>NUCLEOTIDE SEQUENCE [LARGE SCALE GENOMIC DNA]</scope>
    <source>
        <strain evidence="9 10">So0157-2</strain>
    </source>
</reference>
<evidence type="ECO:0000313" key="10">
    <source>
        <dbReference type="Proteomes" id="UP000014803"/>
    </source>
</evidence>
<accession>S4XNP8</accession>
<feature type="transmembrane region" description="Helical" evidence="7">
    <location>
        <begin position="253"/>
        <end position="271"/>
    </location>
</feature>
<feature type="transmembrane region" description="Helical" evidence="7">
    <location>
        <begin position="17"/>
        <end position="35"/>
    </location>
</feature>
<keyword evidence="4 7" id="KW-1133">Transmembrane helix</keyword>
<dbReference type="Proteomes" id="UP000014803">
    <property type="component" value="Chromosome"/>
</dbReference>
<evidence type="ECO:0000256" key="6">
    <source>
        <dbReference type="SAM" id="MobiDB-lite"/>
    </source>
</evidence>
<gene>
    <name evidence="9" type="ORF">SCE1572_05565</name>
</gene>
<dbReference type="GO" id="GO:0016020">
    <property type="term" value="C:membrane"/>
    <property type="evidence" value="ECO:0007669"/>
    <property type="project" value="UniProtKB-SubCell"/>
</dbReference>
<protein>
    <recommendedName>
        <fullName evidence="8">EamA domain-containing protein</fullName>
    </recommendedName>
</protein>
<feature type="domain" description="EamA" evidence="8">
    <location>
        <begin position="161"/>
        <end position="296"/>
    </location>
</feature>
<keyword evidence="3 7" id="KW-0812">Transmembrane</keyword>
<feature type="transmembrane region" description="Helical" evidence="7">
    <location>
        <begin position="219"/>
        <end position="241"/>
    </location>
</feature>
<feature type="transmembrane region" description="Helical" evidence="7">
    <location>
        <begin position="164"/>
        <end position="180"/>
    </location>
</feature>
<organism evidence="9 10">
    <name type="scientific">Sorangium cellulosum So0157-2</name>
    <dbReference type="NCBI Taxonomy" id="1254432"/>
    <lineage>
        <taxon>Bacteria</taxon>
        <taxon>Pseudomonadati</taxon>
        <taxon>Myxococcota</taxon>
        <taxon>Polyangia</taxon>
        <taxon>Polyangiales</taxon>
        <taxon>Polyangiaceae</taxon>
        <taxon>Sorangium</taxon>
    </lineage>
</organism>
<dbReference type="SUPFAM" id="SSF103481">
    <property type="entry name" value="Multidrug resistance efflux transporter EmrE"/>
    <property type="match status" value="2"/>
</dbReference>
<evidence type="ECO:0000256" key="4">
    <source>
        <dbReference type="ARBA" id="ARBA00022989"/>
    </source>
</evidence>
<dbReference type="InterPro" id="IPR000620">
    <property type="entry name" value="EamA_dom"/>
</dbReference>
<evidence type="ECO:0000256" key="2">
    <source>
        <dbReference type="ARBA" id="ARBA00007362"/>
    </source>
</evidence>